<dbReference type="Gene3D" id="3.40.50.720">
    <property type="entry name" value="NAD(P)-binding Rossmann-like Domain"/>
    <property type="match status" value="1"/>
</dbReference>
<evidence type="ECO:0000256" key="8">
    <source>
        <dbReference type="PIRSR" id="PIRSR000102-1"/>
    </source>
</evidence>
<dbReference type="InterPro" id="IPR015955">
    <property type="entry name" value="Lactate_DH/Glyco_Ohase_4_C"/>
</dbReference>
<comment type="activity regulation">
    <text evidence="7">Allosterically activated by fructose 1,6-bisphosphate (FBP).</text>
</comment>
<evidence type="ECO:0000256" key="7">
    <source>
        <dbReference type="HAMAP-Rule" id="MF_00488"/>
    </source>
</evidence>
<dbReference type="InterPro" id="IPR022383">
    <property type="entry name" value="Lactate/malate_DH_C"/>
</dbReference>
<dbReference type="GO" id="GO:0006096">
    <property type="term" value="P:glycolytic process"/>
    <property type="evidence" value="ECO:0007669"/>
    <property type="project" value="UniProtKB-UniRule"/>
</dbReference>
<dbReference type="EC" id="1.1.1.27" evidence="3 7"/>
<comment type="caution">
    <text evidence="7">Lacks conserved residue(s) required for the propagation of feature annotation.</text>
</comment>
<evidence type="ECO:0000256" key="3">
    <source>
        <dbReference type="ARBA" id="ARBA00012967"/>
    </source>
</evidence>
<feature type="active site" description="Proton acceptor" evidence="7 8">
    <location>
        <position position="178"/>
    </location>
</feature>
<feature type="binding site" evidence="10">
    <location>
        <position position="98"/>
    </location>
    <ligand>
        <name>NAD(+)</name>
        <dbReference type="ChEBI" id="CHEBI:57540"/>
    </ligand>
</feature>
<dbReference type="InterPro" id="IPR001236">
    <property type="entry name" value="Lactate/malate_DH_N"/>
</dbReference>
<comment type="subunit">
    <text evidence="7">Homotetramer.</text>
</comment>
<dbReference type="UniPathway" id="UPA00554">
    <property type="reaction ID" value="UER00611"/>
</dbReference>
<evidence type="ECO:0000256" key="4">
    <source>
        <dbReference type="ARBA" id="ARBA00023002"/>
    </source>
</evidence>
<dbReference type="Gene3D" id="3.90.110.10">
    <property type="entry name" value="Lactate dehydrogenase/glycoside hydrolase, family 4, C-terminal"/>
    <property type="match status" value="1"/>
</dbReference>
<feature type="binding site" evidence="7">
    <location>
        <position position="68"/>
    </location>
    <ligand>
        <name>NAD(+)</name>
        <dbReference type="ChEBI" id="CHEBI:57540"/>
    </ligand>
</feature>
<evidence type="ECO:0000256" key="1">
    <source>
        <dbReference type="ARBA" id="ARBA00004843"/>
    </source>
</evidence>
<feature type="binding site" evidence="7">
    <location>
        <position position="171"/>
    </location>
    <ligand>
        <name>beta-D-fructose 1,6-bisphosphate</name>
        <dbReference type="ChEBI" id="CHEBI:32966"/>
        <note>allosteric activator</note>
    </ligand>
</feature>
<dbReference type="Pfam" id="PF00056">
    <property type="entry name" value="Ldh_1_N"/>
    <property type="match status" value="1"/>
</dbReference>
<evidence type="ECO:0000256" key="9">
    <source>
        <dbReference type="PIRSR" id="PIRSR000102-2"/>
    </source>
</evidence>
<dbReference type="SUPFAM" id="SSF56327">
    <property type="entry name" value="LDH C-terminal domain-like"/>
    <property type="match status" value="1"/>
</dbReference>
<dbReference type="NCBIfam" id="NF000824">
    <property type="entry name" value="PRK00066.1"/>
    <property type="match status" value="1"/>
</dbReference>
<comment type="similarity">
    <text evidence="2 7">Belongs to the LDH/MDH superfamily. LDH family.</text>
</comment>
<feature type="binding site" evidence="9">
    <location>
        <position position="123"/>
    </location>
    <ligand>
        <name>substrate</name>
    </ligand>
</feature>
<feature type="binding site" evidence="9">
    <location>
        <position position="85"/>
    </location>
    <ligand>
        <name>substrate</name>
    </ligand>
</feature>
<feature type="binding site" evidence="7">
    <location>
        <begin position="151"/>
        <end position="154"/>
    </location>
    <ligand>
        <name>substrate</name>
    </ligand>
</feature>
<dbReference type="PANTHER" id="PTHR43128">
    <property type="entry name" value="L-2-HYDROXYCARBOXYLATE DEHYDROGENASE (NAD(P)(+))"/>
    <property type="match status" value="1"/>
</dbReference>
<dbReference type="HAMAP" id="MF_00488">
    <property type="entry name" value="Lactate_dehydrog"/>
    <property type="match status" value="1"/>
</dbReference>
<keyword evidence="4 7" id="KW-0560">Oxidoreductase</keyword>
<evidence type="ECO:0000256" key="10">
    <source>
        <dbReference type="PIRSR" id="PIRSR000102-3"/>
    </source>
</evidence>
<feature type="domain" description="Lactate/malate dehydrogenase C-terminal" evidence="12">
    <location>
        <begin position="148"/>
        <end position="312"/>
    </location>
</feature>
<dbReference type="InterPro" id="IPR001557">
    <property type="entry name" value="L-lactate/malate_DH"/>
</dbReference>
<dbReference type="NCBIfam" id="TIGR01771">
    <property type="entry name" value="L-LDH-NAD"/>
    <property type="match status" value="1"/>
</dbReference>
<dbReference type="InterPro" id="IPR036291">
    <property type="entry name" value="NAD(P)-bd_dom_sf"/>
</dbReference>
<feature type="binding site" evidence="7">
    <location>
        <position position="156"/>
    </location>
    <ligand>
        <name>beta-D-fructose 1,6-bisphosphate</name>
        <dbReference type="ChEBI" id="CHEBI:32966"/>
        <note>allosteric activator</note>
    </ligand>
</feature>
<evidence type="ECO:0000256" key="2">
    <source>
        <dbReference type="ARBA" id="ARBA00006054"/>
    </source>
</evidence>
<dbReference type="PRINTS" id="PR00086">
    <property type="entry name" value="LLDHDRGNASE"/>
</dbReference>
<dbReference type="NCBIfam" id="NF004863">
    <property type="entry name" value="PRK06223.1"/>
    <property type="match status" value="1"/>
</dbReference>
<keyword evidence="7" id="KW-0021">Allosteric enzyme</keyword>
<dbReference type="PANTHER" id="PTHR43128:SF16">
    <property type="entry name" value="L-LACTATE DEHYDROGENASE"/>
    <property type="match status" value="1"/>
</dbReference>
<sequence length="314" mass="33897">MAEKNGTKITILGAGNVGASVAYTFAVAGTCSDIVLVDINKAKAKGEAMDIRQGVSFGENVEVFDGGYEDAKDSDIVVVTLGLARKPGQTRLDLAQTNVNIIKEVMPQVAKYAPDAIYVVVSNPVDILTYTILKCTDLKPNQVIGSGTALDTSRLRSIIADHVGLSPNSIHAYVFGEHGDSSFIPWSIMNIAGVPVDEYCADQDHADLDEDEIIDEVRKAGAEVIKRKGATFYAIAMSVNKICDTVLRDSKNILTVSTMINDRYGINDVCLSLPCVIGSNGIEREVSPKLNDKEIEKLQDSAKALRNVIDQIQF</sequence>
<comment type="pathway">
    <text evidence="1 7">Fermentation; pyruvate fermentation to lactate; (S)-lactate from pyruvate: step 1/1.</text>
</comment>
<name>A0A1H6IMU0_RUMFL</name>
<feature type="binding site" evidence="10">
    <location>
        <begin position="13"/>
        <end position="18"/>
    </location>
    <ligand>
        <name>NAD(+)</name>
        <dbReference type="ChEBI" id="CHEBI:57540"/>
    </ligand>
</feature>
<dbReference type="AlphaFoldDB" id="A0A1H6IMU0"/>
<keyword evidence="7" id="KW-0963">Cytoplasm</keyword>
<dbReference type="PIRSF" id="PIRSF000102">
    <property type="entry name" value="Lac_mal_DH"/>
    <property type="match status" value="1"/>
</dbReference>
<comment type="function">
    <text evidence="7">Catalyzes the conversion of lactate to pyruvate.</text>
</comment>
<feature type="binding site" evidence="9">
    <location>
        <position position="154"/>
    </location>
    <ligand>
        <name>substrate</name>
    </ligand>
</feature>
<evidence type="ECO:0000256" key="5">
    <source>
        <dbReference type="ARBA" id="ARBA00023027"/>
    </source>
</evidence>
<feature type="domain" description="Lactate/malate dehydrogenase N-terminal" evidence="11">
    <location>
        <begin position="7"/>
        <end position="145"/>
    </location>
</feature>
<feature type="binding site" evidence="7 9">
    <location>
        <position position="91"/>
    </location>
    <ligand>
        <name>substrate</name>
    </ligand>
</feature>
<dbReference type="GO" id="GO:0004459">
    <property type="term" value="F:L-lactate dehydrogenase (NAD+) activity"/>
    <property type="evidence" value="ECO:0007669"/>
    <property type="project" value="UniProtKB-UniRule"/>
</dbReference>
<comment type="subcellular location">
    <subcellularLocation>
        <location evidence="7">Cytoplasm</location>
    </subcellularLocation>
</comment>
<keyword evidence="5 7" id="KW-0520">NAD</keyword>
<evidence type="ECO:0000313" key="13">
    <source>
        <dbReference type="EMBL" id="SEH50377.1"/>
    </source>
</evidence>
<dbReference type="GO" id="GO:0006089">
    <property type="term" value="P:lactate metabolic process"/>
    <property type="evidence" value="ECO:0007669"/>
    <property type="project" value="TreeGrafter"/>
</dbReference>
<feature type="binding site" evidence="7">
    <location>
        <position position="146"/>
    </location>
    <ligand>
        <name>NAD(+)</name>
        <dbReference type="ChEBI" id="CHEBI:57540"/>
    </ligand>
</feature>
<dbReference type="EMBL" id="FNWV01000003">
    <property type="protein sequence ID" value="SEH50377.1"/>
    <property type="molecule type" value="Genomic_DNA"/>
</dbReference>
<gene>
    <name evidence="7" type="primary">ldh</name>
    <name evidence="13" type="ORF">SAMN02910265_01035</name>
</gene>
<feature type="binding site" evidence="7">
    <location>
        <begin position="82"/>
        <end position="83"/>
    </location>
    <ligand>
        <name>NAD(+)</name>
        <dbReference type="ChEBI" id="CHEBI:57540"/>
    </ligand>
</feature>
<dbReference type="InterPro" id="IPR011304">
    <property type="entry name" value="L-lactate_DH"/>
</dbReference>
<feature type="binding site" evidence="7 10">
    <location>
        <begin position="121"/>
        <end position="123"/>
    </location>
    <ligand>
        <name>NAD(+)</name>
        <dbReference type="ChEBI" id="CHEBI:57540"/>
    </ligand>
</feature>
<evidence type="ECO:0000259" key="12">
    <source>
        <dbReference type="Pfam" id="PF02866"/>
    </source>
</evidence>
<feature type="binding site" evidence="7 10">
    <location>
        <position position="38"/>
    </location>
    <ligand>
        <name>NAD(+)</name>
        <dbReference type="ChEBI" id="CHEBI:57540"/>
    </ligand>
</feature>
<comment type="catalytic activity">
    <reaction evidence="6 7">
        <text>(S)-lactate + NAD(+) = pyruvate + NADH + H(+)</text>
        <dbReference type="Rhea" id="RHEA:23444"/>
        <dbReference type="ChEBI" id="CHEBI:15361"/>
        <dbReference type="ChEBI" id="CHEBI:15378"/>
        <dbReference type="ChEBI" id="CHEBI:16651"/>
        <dbReference type="ChEBI" id="CHEBI:57540"/>
        <dbReference type="ChEBI" id="CHEBI:57945"/>
        <dbReference type="EC" id="1.1.1.27"/>
    </reaction>
</comment>
<proteinExistence type="inferred from homology"/>
<evidence type="ECO:0000256" key="6">
    <source>
        <dbReference type="ARBA" id="ARBA00049258"/>
    </source>
</evidence>
<dbReference type="Proteomes" id="UP000183190">
    <property type="component" value="Unassembled WGS sequence"/>
</dbReference>
<feature type="binding site" evidence="7">
    <location>
        <position position="17"/>
    </location>
    <ligand>
        <name>NAD(+)</name>
        <dbReference type="ChEBI" id="CHEBI:57540"/>
    </ligand>
</feature>
<evidence type="ECO:0000259" key="11">
    <source>
        <dbReference type="Pfam" id="PF00056"/>
    </source>
</evidence>
<feature type="binding site" evidence="7">
    <location>
        <begin position="123"/>
        <end position="126"/>
    </location>
    <ligand>
        <name>substrate</name>
    </ligand>
</feature>
<evidence type="ECO:0000313" key="14">
    <source>
        <dbReference type="Proteomes" id="UP000183190"/>
    </source>
</evidence>
<dbReference type="CDD" id="cd05292">
    <property type="entry name" value="LDH_2"/>
    <property type="match status" value="1"/>
</dbReference>
<organism evidence="13 14">
    <name type="scientific">Ruminococcus flavefaciens</name>
    <dbReference type="NCBI Taxonomy" id="1265"/>
    <lineage>
        <taxon>Bacteria</taxon>
        <taxon>Bacillati</taxon>
        <taxon>Bacillota</taxon>
        <taxon>Clostridia</taxon>
        <taxon>Eubacteriales</taxon>
        <taxon>Oscillospiraceae</taxon>
        <taxon>Ruminococcus</taxon>
    </lineage>
</organism>
<feature type="binding site" evidence="7">
    <location>
        <position position="231"/>
    </location>
    <ligand>
        <name>substrate</name>
    </ligand>
</feature>
<dbReference type="FunFam" id="3.40.50.720:FF:000018">
    <property type="entry name" value="Malate dehydrogenase"/>
    <property type="match status" value="1"/>
</dbReference>
<reference evidence="13 14" key="1">
    <citation type="submission" date="2016-10" db="EMBL/GenBank/DDBJ databases">
        <authorList>
            <person name="de Groot N.N."/>
        </authorList>
    </citation>
    <scope>NUCLEOTIDE SEQUENCE [LARGE SCALE GENOMIC DNA]</scope>
    <source>
        <strain evidence="13 14">YAD2003</strain>
    </source>
</reference>
<dbReference type="SUPFAM" id="SSF51735">
    <property type="entry name" value="NAD(P)-binding Rossmann-fold domains"/>
    <property type="match status" value="1"/>
</dbReference>
<accession>A0A1H6IMU0</accession>
<protein>
    <recommendedName>
        <fullName evidence="3 7">L-lactate dehydrogenase</fullName>
        <shortName evidence="7">L-LDH</shortName>
        <ecNumber evidence="3 7">1.1.1.27</ecNumber>
    </recommendedName>
</protein>
<dbReference type="GO" id="GO:0005737">
    <property type="term" value="C:cytoplasm"/>
    <property type="evidence" value="ECO:0007669"/>
    <property type="project" value="UniProtKB-SubCell"/>
</dbReference>
<dbReference type="Pfam" id="PF02866">
    <property type="entry name" value="Ldh_1_C"/>
    <property type="match status" value="1"/>
</dbReference>
<feature type="binding site" evidence="7">
    <location>
        <position position="43"/>
    </location>
    <ligand>
        <name>NAD(+)</name>
        <dbReference type="ChEBI" id="CHEBI:57540"/>
    </ligand>
</feature>